<dbReference type="InterPro" id="IPR010729">
    <property type="entry name" value="Ribosomal_uL29_mit"/>
</dbReference>
<keyword evidence="5" id="KW-0687">Ribonucleoprotein</keyword>
<dbReference type="EMBL" id="GDRN01050515">
    <property type="protein sequence ID" value="JAI66461.1"/>
    <property type="molecule type" value="Transcribed_RNA"/>
</dbReference>
<evidence type="ECO:0000313" key="7">
    <source>
        <dbReference type="EMBL" id="JAI66461.1"/>
    </source>
</evidence>
<dbReference type="Pfam" id="PF06984">
    <property type="entry name" value="MRP-L47"/>
    <property type="match status" value="1"/>
</dbReference>
<proteinExistence type="inferred from homology"/>
<name>A0A0P4WCV2_SCYOL</name>
<evidence type="ECO:0000256" key="5">
    <source>
        <dbReference type="ARBA" id="ARBA00023274"/>
    </source>
</evidence>
<reference evidence="7" key="1">
    <citation type="submission" date="2015-09" db="EMBL/GenBank/DDBJ databases">
        <title>Scylla olivacea transcriptome.</title>
        <authorList>
            <person name="Ikhwanuddin M."/>
        </authorList>
    </citation>
    <scope>NUCLEOTIDE SEQUENCE</scope>
</reference>
<comment type="subcellular location">
    <subcellularLocation>
        <location evidence="1">Mitochondrion</location>
    </subcellularLocation>
</comment>
<dbReference type="Gene3D" id="6.10.330.20">
    <property type="match status" value="1"/>
</dbReference>
<dbReference type="PANTHER" id="PTHR21183:SF18">
    <property type="entry name" value="LARGE RIBOSOMAL SUBUNIT PROTEIN UL29M"/>
    <property type="match status" value="1"/>
</dbReference>
<keyword evidence="4" id="KW-0496">Mitochondrion</keyword>
<dbReference type="GO" id="GO:0003735">
    <property type="term" value="F:structural constituent of ribosome"/>
    <property type="evidence" value="ECO:0007669"/>
    <property type="project" value="InterPro"/>
</dbReference>
<protein>
    <recommendedName>
        <fullName evidence="6">Large ribosomal subunit protein uL29m</fullName>
    </recommendedName>
</protein>
<evidence type="ECO:0000256" key="1">
    <source>
        <dbReference type="ARBA" id="ARBA00004173"/>
    </source>
</evidence>
<evidence type="ECO:0000256" key="2">
    <source>
        <dbReference type="ARBA" id="ARBA00009254"/>
    </source>
</evidence>
<evidence type="ECO:0000256" key="6">
    <source>
        <dbReference type="ARBA" id="ARBA00035289"/>
    </source>
</evidence>
<evidence type="ECO:0000256" key="4">
    <source>
        <dbReference type="ARBA" id="ARBA00023128"/>
    </source>
</evidence>
<comment type="similarity">
    <text evidence="2">Belongs to the universal ribosomal protein uL29 family.</text>
</comment>
<dbReference type="PANTHER" id="PTHR21183">
    <property type="entry name" value="RIBOSOMAL PROTEIN L47, MITOCHONDRIAL-RELATED"/>
    <property type="match status" value="1"/>
</dbReference>
<organism evidence="7">
    <name type="scientific">Scylla olivacea</name>
    <name type="common">Orange mud crab</name>
    <name type="synonym">Cancer olivacea</name>
    <dbReference type="NCBI Taxonomy" id="85551"/>
    <lineage>
        <taxon>Eukaryota</taxon>
        <taxon>Metazoa</taxon>
        <taxon>Ecdysozoa</taxon>
        <taxon>Arthropoda</taxon>
        <taxon>Crustacea</taxon>
        <taxon>Multicrustacea</taxon>
        <taxon>Malacostraca</taxon>
        <taxon>Eumalacostraca</taxon>
        <taxon>Eucarida</taxon>
        <taxon>Decapoda</taxon>
        <taxon>Pleocyemata</taxon>
        <taxon>Brachyura</taxon>
        <taxon>Eubrachyura</taxon>
        <taxon>Portunoidea</taxon>
        <taxon>Portunidae</taxon>
        <taxon>Portuninae</taxon>
        <taxon>Scylla</taxon>
    </lineage>
</organism>
<dbReference type="GO" id="GO:0005762">
    <property type="term" value="C:mitochondrial large ribosomal subunit"/>
    <property type="evidence" value="ECO:0007669"/>
    <property type="project" value="TreeGrafter"/>
</dbReference>
<evidence type="ECO:0000256" key="3">
    <source>
        <dbReference type="ARBA" id="ARBA00022980"/>
    </source>
</evidence>
<keyword evidence="3" id="KW-0689">Ribosomal protein</keyword>
<accession>A0A0P4WCV2</accession>
<dbReference type="AlphaFoldDB" id="A0A0P4WCV2"/>
<sequence length="270" mass="31936">MAALRTGVAGVVGLAARMGRLSVSVSSQVTQPSLHTSFVTAFSHFRLTPWYASLHTSSSHRGLMEFFDNEKNWGETEVKVGRSWRIEELRIKSNEDLHKLWFVLLKEKNMLLTMEHACEEEYQLFPNPERIDKVEESMKNLEDVVKERNRAYWLLETGEDGEHHGEIGTDSLGRRRFIRYREHTVPYWSTGRPWRSRETPSITKFSRLMREKKFLEKRRALRRIRDHVCMLLRRYPHMDLDVLQKKYPEVNVKALRQQKRSLGHHVHNIA</sequence>
<dbReference type="GO" id="GO:0032543">
    <property type="term" value="P:mitochondrial translation"/>
    <property type="evidence" value="ECO:0007669"/>
    <property type="project" value="TreeGrafter"/>
</dbReference>
<dbReference type="InterPro" id="IPR038340">
    <property type="entry name" value="MRP-L47_sf"/>
</dbReference>